<dbReference type="OrthoDB" id="10496319at2759"/>
<reference evidence="2" key="1">
    <citation type="journal article" date="2013" name="Nature">
        <title>The genomes of four tapeworm species reveal adaptations to parasitism.</title>
        <authorList>
            <person name="Tsai I.J."/>
            <person name="Zarowiecki M."/>
            <person name="Holroyd N."/>
            <person name="Garciarrubio A."/>
            <person name="Sanchez-Flores A."/>
            <person name="Brooks K.L."/>
            <person name="Tracey A."/>
            <person name="Bobes R.J."/>
            <person name="Fragoso G."/>
            <person name="Sciutto E."/>
            <person name="Aslett M."/>
            <person name="Beasley H."/>
            <person name="Bennett H.M."/>
            <person name="Cai J."/>
            <person name="Camicia F."/>
            <person name="Clark R."/>
            <person name="Cucher M."/>
            <person name="De Silva N."/>
            <person name="Day T.A."/>
            <person name="Deplazes P."/>
            <person name="Estrada K."/>
            <person name="Fernandez C."/>
            <person name="Holland P.W."/>
            <person name="Hou J."/>
            <person name="Hu S."/>
            <person name="Huckvale T."/>
            <person name="Hung S.S."/>
            <person name="Kamenetzky L."/>
            <person name="Keane J.A."/>
            <person name="Kiss F."/>
            <person name="Koziol U."/>
            <person name="Lambert O."/>
            <person name="Liu K."/>
            <person name="Luo X."/>
            <person name="Luo Y."/>
            <person name="Macchiaroli N."/>
            <person name="Nichol S."/>
            <person name="Paps J."/>
            <person name="Parkinson J."/>
            <person name="Pouchkina-Stantcheva N."/>
            <person name="Riddiford N."/>
            <person name="Rosenzvit M."/>
            <person name="Salinas G."/>
            <person name="Wasmuth J.D."/>
            <person name="Zamanian M."/>
            <person name="Zheng Y."/>
            <person name="Cai X."/>
            <person name="Soberon X."/>
            <person name="Olson P.D."/>
            <person name="Laclette J.P."/>
            <person name="Brehm K."/>
            <person name="Berriman M."/>
            <person name="Garciarrubio A."/>
            <person name="Bobes R.J."/>
            <person name="Fragoso G."/>
            <person name="Sanchez-Flores A."/>
            <person name="Estrada K."/>
            <person name="Cevallos M.A."/>
            <person name="Morett E."/>
            <person name="Gonzalez V."/>
            <person name="Portillo T."/>
            <person name="Ochoa-Leyva A."/>
            <person name="Jose M.V."/>
            <person name="Sciutto E."/>
            <person name="Landa A."/>
            <person name="Jimenez L."/>
            <person name="Valdes V."/>
            <person name="Carrero J.C."/>
            <person name="Larralde C."/>
            <person name="Morales-Montor J."/>
            <person name="Limon-Lason J."/>
            <person name="Soberon X."/>
            <person name="Laclette J.P."/>
        </authorList>
    </citation>
    <scope>NUCLEOTIDE SEQUENCE [LARGE SCALE GENOMIC DNA]</scope>
</reference>
<organism evidence="2 3">
    <name type="scientific">Echinococcus multilocularis</name>
    <name type="common">Fox tapeworm</name>
    <dbReference type="NCBI Taxonomy" id="6211"/>
    <lineage>
        <taxon>Eukaryota</taxon>
        <taxon>Metazoa</taxon>
        <taxon>Spiralia</taxon>
        <taxon>Lophotrochozoa</taxon>
        <taxon>Platyhelminthes</taxon>
        <taxon>Cestoda</taxon>
        <taxon>Eucestoda</taxon>
        <taxon>Cyclophyllidea</taxon>
        <taxon>Taeniidae</taxon>
        <taxon>Echinococcus</taxon>
    </lineage>
</organism>
<evidence type="ECO:0000256" key="1">
    <source>
        <dbReference type="SAM" id="MobiDB-lite"/>
    </source>
</evidence>
<evidence type="ECO:0000313" key="2">
    <source>
        <dbReference type="EMBL" id="CUT99826.1"/>
    </source>
</evidence>
<dbReference type="Proteomes" id="UP000017246">
    <property type="component" value="Unassembled WGS sequence"/>
</dbReference>
<accession>A0A0S4MQY7</accession>
<protein>
    <submittedName>
        <fullName evidence="2">Non capsid protein NS 1</fullName>
    </submittedName>
</protein>
<feature type="region of interest" description="Disordered" evidence="1">
    <location>
        <begin position="42"/>
        <end position="85"/>
    </location>
</feature>
<evidence type="ECO:0000313" key="3">
    <source>
        <dbReference type="Proteomes" id="UP000017246"/>
    </source>
</evidence>
<proteinExistence type="predicted"/>
<sequence length="85" mass="9443">MERIIEECDVSSYRVSDVKLTKQLVRNVIALIRYMKGRGTIVDANPDLPARRPAVGTTQRRAHPRTSADGDARTPVPPEAEEAKT</sequence>
<name>A0A0S4MQY7_ECHMU</name>
<dbReference type="EMBL" id="LN902849">
    <property type="protein sequence ID" value="CUT99826.1"/>
    <property type="molecule type" value="Genomic_DNA"/>
</dbReference>
<dbReference type="AlphaFoldDB" id="A0A0S4MQY7"/>
<keyword evidence="3" id="KW-1185">Reference proteome</keyword>
<reference evidence="2" key="2">
    <citation type="submission" date="2015-11" db="EMBL/GenBank/DDBJ databases">
        <authorList>
            <person name="Zhang Y."/>
            <person name="Guo Z."/>
        </authorList>
    </citation>
    <scope>NUCLEOTIDE SEQUENCE</scope>
</reference>